<keyword evidence="7 9" id="KW-0472">Membrane</keyword>
<keyword evidence="5 9" id="KW-0812">Transmembrane</keyword>
<dbReference type="Proteomes" id="UP000282211">
    <property type="component" value="Unassembled WGS sequence"/>
</dbReference>
<gene>
    <name evidence="10" type="ORF">DES40_0844</name>
</gene>
<feature type="transmembrane region" description="Helical" evidence="9">
    <location>
        <begin position="118"/>
        <end position="139"/>
    </location>
</feature>
<proteinExistence type="inferred from homology"/>
<keyword evidence="4" id="KW-0997">Cell inner membrane</keyword>
<evidence type="ECO:0000256" key="5">
    <source>
        <dbReference type="ARBA" id="ARBA00022692"/>
    </source>
</evidence>
<evidence type="ECO:0000256" key="6">
    <source>
        <dbReference type="ARBA" id="ARBA00022989"/>
    </source>
</evidence>
<evidence type="ECO:0000313" key="11">
    <source>
        <dbReference type="Proteomes" id="UP000282211"/>
    </source>
</evidence>
<keyword evidence="2" id="KW-0813">Transport</keyword>
<dbReference type="EMBL" id="RBII01000001">
    <property type="protein sequence ID" value="RKQ71521.1"/>
    <property type="molecule type" value="Genomic_DNA"/>
</dbReference>
<comment type="subcellular location">
    <subcellularLocation>
        <location evidence="1">Cell inner membrane</location>
        <topology evidence="1">Multi-pass membrane protein</topology>
    </subcellularLocation>
</comment>
<dbReference type="Pfam" id="PF04143">
    <property type="entry name" value="Sulf_transp"/>
    <property type="match status" value="1"/>
</dbReference>
<feature type="transmembrane region" description="Helical" evidence="9">
    <location>
        <begin position="6"/>
        <end position="28"/>
    </location>
</feature>
<dbReference type="InParanoid" id="A0A420WKE3"/>
<dbReference type="RefSeq" id="WP_121099289.1">
    <property type="nucleotide sequence ID" value="NZ_RBII01000001.1"/>
</dbReference>
<dbReference type="PANTHER" id="PTHR30574:SF1">
    <property type="entry name" value="SULPHUR TRANSPORT DOMAIN-CONTAINING PROTEIN"/>
    <property type="match status" value="1"/>
</dbReference>
<protein>
    <submittedName>
        <fullName evidence="10">Uncharacterized protein</fullName>
    </submittedName>
</protein>
<evidence type="ECO:0000256" key="7">
    <source>
        <dbReference type="ARBA" id="ARBA00023136"/>
    </source>
</evidence>
<keyword evidence="6 9" id="KW-1133">Transmembrane helix</keyword>
<evidence type="ECO:0000256" key="1">
    <source>
        <dbReference type="ARBA" id="ARBA00004429"/>
    </source>
</evidence>
<evidence type="ECO:0000256" key="9">
    <source>
        <dbReference type="SAM" id="Phobius"/>
    </source>
</evidence>
<dbReference type="OrthoDB" id="9814020at2"/>
<evidence type="ECO:0000313" key="10">
    <source>
        <dbReference type="EMBL" id="RKQ71521.1"/>
    </source>
</evidence>
<dbReference type="PANTHER" id="PTHR30574">
    <property type="entry name" value="INNER MEMBRANE PROTEIN YEDE"/>
    <property type="match status" value="1"/>
</dbReference>
<reference evidence="10 11" key="1">
    <citation type="submission" date="2018-10" db="EMBL/GenBank/DDBJ databases">
        <title>Genomic Encyclopedia of Type Strains, Phase IV (KMG-IV): sequencing the most valuable type-strain genomes for metagenomic binning, comparative biology and taxonomic classification.</title>
        <authorList>
            <person name="Goeker M."/>
        </authorList>
    </citation>
    <scope>NUCLEOTIDE SEQUENCE [LARGE SCALE GENOMIC DNA]</scope>
    <source>
        <strain evidence="10 11">DSM 22008</strain>
    </source>
</reference>
<accession>A0A420WKE3</accession>
<comment type="similarity">
    <text evidence="8">Belongs to the TsuA/YedE (TC 9.B.102) family.</text>
</comment>
<dbReference type="AlphaFoldDB" id="A0A420WKE3"/>
<feature type="transmembrane region" description="Helical" evidence="9">
    <location>
        <begin position="75"/>
        <end position="97"/>
    </location>
</feature>
<comment type="caution">
    <text evidence="10">The sequence shown here is derived from an EMBL/GenBank/DDBJ whole genome shotgun (WGS) entry which is preliminary data.</text>
</comment>
<sequence>MENFTPISASVGGALIGLSAVFLMWSVGRIAGISGILGGLFTATKNDRLWRVSFLIGLILGPTLVSFWNEELLDVTFPVQGSFLILAGVLVGLGTQLGSGCTSGHGVCGNARLSMRSLIATATFMITGIVTVFILKHFVGG</sequence>
<feature type="transmembrane region" description="Helical" evidence="9">
    <location>
        <begin position="49"/>
        <end position="69"/>
    </location>
</feature>
<name>A0A420WKE3_9PROT</name>
<keyword evidence="11" id="KW-1185">Reference proteome</keyword>
<evidence type="ECO:0000256" key="2">
    <source>
        <dbReference type="ARBA" id="ARBA00022448"/>
    </source>
</evidence>
<evidence type="ECO:0000256" key="4">
    <source>
        <dbReference type="ARBA" id="ARBA00022519"/>
    </source>
</evidence>
<dbReference type="GO" id="GO:0005886">
    <property type="term" value="C:plasma membrane"/>
    <property type="evidence" value="ECO:0007669"/>
    <property type="project" value="UniProtKB-SubCell"/>
</dbReference>
<keyword evidence="3" id="KW-1003">Cell membrane</keyword>
<evidence type="ECO:0000256" key="8">
    <source>
        <dbReference type="ARBA" id="ARBA00035655"/>
    </source>
</evidence>
<evidence type="ECO:0000256" key="3">
    <source>
        <dbReference type="ARBA" id="ARBA00022475"/>
    </source>
</evidence>
<dbReference type="InterPro" id="IPR007272">
    <property type="entry name" value="Sulf_transp_TsuA/YedE"/>
</dbReference>
<organism evidence="10 11">
    <name type="scientific">Litorimonas taeanensis</name>
    <dbReference type="NCBI Taxonomy" id="568099"/>
    <lineage>
        <taxon>Bacteria</taxon>
        <taxon>Pseudomonadati</taxon>
        <taxon>Pseudomonadota</taxon>
        <taxon>Alphaproteobacteria</taxon>
        <taxon>Maricaulales</taxon>
        <taxon>Robiginitomaculaceae</taxon>
    </lineage>
</organism>